<keyword evidence="4 7" id="KW-0067">ATP-binding</keyword>
<dbReference type="PANTHER" id="PTHR45630">
    <property type="entry name" value="CATION-TRANSPORTING ATPASE-RELATED"/>
    <property type="match status" value="1"/>
</dbReference>
<evidence type="ECO:0000256" key="3">
    <source>
        <dbReference type="ARBA" id="ARBA00022741"/>
    </source>
</evidence>
<feature type="non-terminal residue" evidence="9">
    <location>
        <position position="158"/>
    </location>
</feature>
<keyword evidence="6 7" id="KW-1278">Translocase</keyword>
<keyword evidence="3 7" id="KW-0547">Nucleotide-binding</keyword>
<keyword evidence="7" id="KW-1133">Transmembrane helix</keyword>
<dbReference type="EC" id="7.2.2.-" evidence="7"/>
<evidence type="ECO:0000256" key="2">
    <source>
        <dbReference type="ARBA" id="ARBA00022723"/>
    </source>
</evidence>
<evidence type="ECO:0000256" key="4">
    <source>
        <dbReference type="ARBA" id="ARBA00022840"/>
    </source>
</evidence>
<protein>
    <recommendedName>
        <fullName evidence="7">Cation-transporting ATPase</fullName>
        <ecNumber evidence="7">7.2.2.-</ecNumber>
    </recommendedName>
</protein>
<dbReference type="Proteomes" id="UP000236370">
    <property type="component" value="Unassembled WGS sequence"/>
</dbReference>
<evidence type="ECO:0000256" key="6">
    <source>
        <dbReference type="ARBA" id="ARBA00022967"/>
    </source>
</evidence>
<comment type="subcellular location">
    <subcellularLocation>
        <location evidence="1 7">Membrane</location>
        <topology evidence="1 7">Multi-pass membrane protein</topology>
    </subcellularLocation>
</comment>
<dbReference type="InterPro" id="IPR006544">
    <property type="entry name" value="P-type_TPase_V"/>
</dbReference>
<comment type="similarity">
    <text evidence="7">Belongs to the cation transport ATPase (P-type) (TC 3.A.3) family. Type V subfamily.</text>
</comment>
<dbReference type="GO" id="GO:0046872">
    <property type="term" value="F:metal ion binding"/>
    <property type="evidence" value="ECO:0007669"/>
    <property type="project" value="UniProtKB-UniRule"/>
</dbReference>
<comment type="catalytic activity">
    <reaction evidence="7">
        <text>ATP + H2O = ADP + phosphate + H(+)</text>
        <dbReference type="Rhea" id="RHEA:13065"/>
        <dbReference type="ChEBI" id="CHEBI:15377"/>
        <dbReference type="ChEBI" id="CHEBI:15378"/>
        <dbReference type="ChEBI" id="CHEBI:30616"/>
        <dbReference type="ChEBI" id="CHEBI:43474"/>
        <dbReference type="ChEBI" id="CHEBI:456216"/>
    </reaction>
</comment>
<organism evidence="9 10">
    <name type="scientific">Pan troglodytes</name>
    <name type="common">Chimpanzee</name>
    <dbReference type="NCBI Taxonomy" id="9598"/>
    <lineage>
        <taxon>Eukaryota</taxon>
        <taxon>Metazoa</taxon>
        <taxon>Chordata</taxon>
        <taxon>Craniata</taxon>
        <taxon>Vertebrata</taxon>
        <taxon>Euteleostomi</taxon>
        <taxon>Mammalia</taxon>
        <taxon>Eutheria</taxon>
        <taxon>Euarchontoglires</taxon>
        <taxon>Primates</taxon>
        <taxon>Haplorrhini</taxon>
        <taxon>Catarrhini</taxon>
        <taxon>Hominidae</taxon>
        <taxon>Pan</taxon>
    </lineage>
</organism>
<keyword evidence="7" id="KW-0812">Transmembrane</keyword>
<dbReference type="PANTHER" id="PTHR45630:SF4">
    <property type="entry name" value="CATION-TRANSPORTING ATPASE 13A5-RELATED"/>
    <property type="match status" value="1"/>
</dbReference>
<dbReference type="GO" id="GO:0016020">
    <property type="term" value="C:membrane"/>
    <property type="evidence" value="ECO:0007669"/>
    <property type="project" value="UniProtKB-SubCell"/>
</dbReference>
<evidence type="ECO:0000313" key="9">
    <source>
        <dbReference type="EMBL" id="PNI55053.1"/>
    </source>
</evidence>
<evidence type="ECO:0000256" key="5">
    <source>
        <dbReference type="ARBA" id="ARBA00022842"/>
    </source>
</evidence>
<evidence type="ECO:0000256" key="7">
    <source>
        <dbReference type="RuleBase" id="RU362082"/>
    </source>
</evidence>
<dbReference type="GO" id="GO:0019829">
    <property type="term" value="F:ATPase-coupled monoatomic cation transmembrane transporter activity"/>
    <property type="evidence" value="ECO:0007669"/>
    <property type="project" value="UniProtKB-UniRule"/>
</dbReference>
<dbReference type="EMBL" id="NBAG03000267">
    <property type="protein sequence ID" value="PNI55053.1"/>
    <property type="molecule type" value="Genomic_DNA"/>
</dbReference>
<comment type="caution">
    <text evidence="9">The sequence shown here is derived from an EMBL/GenBank/DDBJ whole genome shotgun (WGS) entry which is preliminary data.</text>
</comment>
<dbReference type="GO" id="GO:0005524">
    <property type="term" value="F:ATP binding"/>
    <property type="evidence" value="ECO:0007669"/>
    <property type="project" value="UniProtKB-UniRule"/>
</dbReference>
<gene>
    <name evidence="9" type="ORF">CK820_G0023516</name>
</gene>
<reference evidence="9 10" key="1">
    <citation type="submission" date="2017-12" db="EMBL/GenBank/DDBJ databases">
        <title>High-resolution comparative analysis of great ape genomes.</title>
        <authorList>
            <person name="Pollen A."/>
            <person name="Hastie A."/>
            <person name="Hormozdiari F."/>
            <person name="Dougherty M."/>
            <person name="Liu R."/>
            <person name="Chaisson M."/>
            <person name="Hoppe E."/>
            <person name="Hill C."/>
            <person name="Pang A."/>
            <person name="Hillier L."/>
            <person name="Baker C."/>
            <person name="Armstrong J."/>
            <person name="Shendure J."/>
            <person name="Paten B."/>
            <person name="Wilson R."/>
            <person name="Chao H."/>
            <person name="Schneider V."/>
            <person name="Ventura M."/>
            <person name="Kronenberg Z."/>
            <person name="Murali S."/>
            <person name="Gordon D."/>
            <person name="Cantsilieris S."/>
            <person name="Munson K."/>
            <person name="Nelson B."/>
            <person name="Raja A."/>
            <person name="Underwood J."/>
            <person name="Diekhans M."/>
            <person name="Fiddes I."/>
            <person name="Haussler D."/>
            <person name="Eichler E."/>
        </authorList>
    </citation>
    <scope>NUCLEOTIDE SEQUENCE [LARGE SCALE GENOMIC DNA]</scope>
    <source>
        <strain evidence="9">Yerkes chimp pedigree #C0471</strain>
    </source>
</reference>
<accession>A0A2J8M6A7</accession>
<feature type="domain" description="P5B-type ATPase N-terminal" evidence="8">
    <location>
        <begin position="44"/>
        <end position="139"/>
    </location>
</feature>
<dbReference type="InterPro" id="IPR047819">
    <property type="entry name" value="P5A-ATPase_N"/>
</dbReference>
<dbReference type="Pfam" id="PF12409">
    <property type="entry name" value="P5-ATPase"/>
    <property type="match status" value="1"/>
</dbReference>
<dbReference type="GO" id="GO:0140358">
    <property type="term" value="F:P-type transmembrane transporter activity"/>
    <property type="evidence" value="ECO:0007669"/>
    <property type="project" value="InterPro"/>
</dbReference>
<name>A0A2J8M6A7_PANTR</name>
<proteinExistence type="inferred from homology"/>
<sequence>MEENSKKDHRALLNQGEEDELMESCPGWSEMARSRLTATSASQEVFGYRDHNVRKAFCLVASVLTCGGLLLVFYWRPQWRVWANCIPCPLQEADTVLLRTTDEFQRYMRKKVFCLYLSSPKFPVSKKWEESLVADRHSVINQALIKPELKLRCMQVQK</sequence>
<keyword evidence="7" id="KW-0472">Membrane</keyword>
<evidence type="ECO:0000259" key="8">
    <source>
        <dbReference type="Pfam" id="PF12409"/>
    </source>
</evidence>
<evidence type="ECO:0000256" key="1">
    <source>
        <dbReference type="ARBA" id="ARBA00004141"/>
    </source>
</evidence>
<dbReference type="AlphaFoldDB" id="A0A2J8M6A7"/>
<keyword evidence="5 7" id="KW-0460">Magnesium</keyword>
<feature type="transmembrane region" description="Helical" evidence="7">
    <location>
        <begin position="56"/>
        <end position="75"/>
    </location>
</feature>
<comment type="caution">
    <text evidence="7">Lacks conserved residue(s) required for the propagation of feature annotation.</text>
</comment>
<evidence type="ECO:0000313" key="10">
    <source>
        <dbReference type="Proteomes" id="UP000236370"/>
    </source>
</evidence>
<keyword evidence="2 7" id="KW-0479">Metal-binding</keyword>